<accession>A0ABQ9J1A7</accession>
<evidence type="ECO:0000313" key="3">
    <source>
        <dbReference type="Proteomes" id="UP001162164"/>
    </source>
</evidence>
<comment type="caution">
    <text evidence="2">The sequence shown here is derived from an EMBL/GenBank/DDBJ whole genome shotgun (WGS) entry which is preliminary data.</text>
</comment>
<reference evidence="2" key="1">
    <citation type="journal article" date="2023" name="Insect Mol. Biol.">
        <title>Genome sequencing provides insights into the evolution of gene families encoding plant cell wall-degrading enzymes in longhorned beetles.</title>
        <authorList>
            <person name="Shin N.R."/>
            <person name="Okamura Y."/>
            <person name="Kirsch R."/>
            <person name="Pauchet Y."/>
        </authorList>
    </citation>
    <scope>NUCLEOTIDE SEQUENCE</scope>
    <source>
        <strain evidence="2">MMC_N1</strain>
    </source>
</reference>
<keyword evidence="3" id="KW-1185">Reference proteome</keyword>
<feature type="compositionally biased region" description="Polar residues" evidence="1">
    <location>
        <begin position="112"/>
        <end position="121"/>
    </location>
</feature>
<feature type="compositionally biased region" description="Polar residues" evidence="1">
    <location>
        <begin position="88"/>
        <end position="104"/>
    </location>
</feature>
<dbReference type="Proteomes" id="UP001162164">
    <property type="component" value="Unassembled WGS sequence"/>
</dbReference>
<organism evidence="2 3">
    <name type="scientific">Molorchus minor</name>
    <dbReference type="NCBI Taxonomy" id="1323400"/>
    <lineage>
        <taxon>Eukaryota</taxon>
        <taxon>Metazoa</taxon>
        <taxon>Ecdysozoa</taxon>
        <taxon>Arthropoda</taxon>
        <taxon>Hexapoda</taxon>
        <taxon>Insecta</taxon>
        <taxon>Pterygota</taxon>
        <taxon>Neoptera</taxon>
        <taxon>Endopterygota</taxon>
        <taxon>Coleoptera</taxon>
        <taxon>Polyphaga</taxon>
        <taxon>Cucujiformia</taxon>
        <taxon>Chrysomeloidea</taxon>
        <taxon>Cerambycidae</taxon>
        <taxon>Lamiinae</taxon>
        <taxon>Monochamini</taxon>
        <taxon>Molorchus</taxon>
    </lineage>
</organism>
<evidence type="ECO:0000313" key="2">
    <source>
        <dbReference type="EMBL" id="KAJ8970793.1"/>
    </source>
</evidence>
<name>A0ABQ9J1A7_9CUCU</name>
<proteinExistence type="predicted"/>
<gene>
    <name evidence="2" type="ORF">NQ317_008304</name>
</gene>
<evidence type="ECO:0000256" key="1">
    <source>
        <dbReference type="SAM" id="MobiDB-lite"/>
    </source>
</evidence>
<protein>
    <submittedName>
        <fullName evidence="2">Uncharacterized protein</fullName>
    </submittedName>
</protein>
<feature type="region of interest" description="Disordered" evidence="1">
    <location>
        <begin position="88"/>
        <end position="121"/>
    </location>
</feature>
<dbReference type="EMBL" id="JAPWTJ010001575">
    <property type="protein sequence ID" value="KAJ8970793.1"/>
    <property type="molecule type" value="Genomic_DNA"/>
</dbReference>
<sequence length="179" mass="20201">MEFWLLFNSHIALFDGDVKVIKCRCAAAELVNNVYKLKVSKESKCFWSTRGSSKVFNPENGIITTSRNVVVMENVNDTKVVIKSYSVGESTPEMSETGNNTENSGRPEDGDSNFTPVSIPETTSEDIEQQIVFLKKKLYFILPPSIKQDMLNQNLPCCSRVNIVDKLQHKRDTGCAEKW</sequence>